<dbReference type="Pfam" id="PF13354">
    <property type="entry name" value="Beta-lactamase2"/>
    <property type="match status" value="1"/>
</dbReference>
<evidence type="ECO:0000256" key="2">
    <source>
        <dbReference type="ARBA" id="ARBA00012865"/>
    </source>
</evidence>
<evidence type="ECO:0000256" key="7">
    <source>
        <dbReference type="SAM" id="SignalP"/>
    </source>
</evidence>
<dbReference type="PANTHER" id="PTHR35333:SF3">
    <property type="entry name" value="BETA-LACTAMASE-TYPE TRANSPEPTIDASE FOLD CONTAINING PROTEIN"/>
    <property type="match status" value="1"/>
</dbReference>
<proteinExistence type="inferred from homology"/>
<dbReference type="Gene3D" id="3.40.710.10">
    <property type="entry name" value="DD-peptidase/beta-lactamase superfamily"/>
    <property type="match status" value="1"/>
</dbReference>
<dbReference type="InterPro" id="IPR023650">
    <property type="entry name" value="Beta-lactam_class-A_AS"/>
</dbReference>
<feature type="signal peptide" evidence="7">
    <location>
        <begin position="1"/>
        <end position="30"/>
    </location>
</feature>
<dbReference type="RefSeq" id="WP_381744380.1">
    <property type="nucleotide sequence ID" value="NZ_JBHSDP010000029.1"/>
</dbReference>
<evidence type="ECO:0000256" key="6">
    <source>
        <dbReference type="RuleBase" id="RU361140"/>
    </source>
</evidence>
<keyword evidence="4 6" id="KW-0378">Hydrolase</keyword>
<sequence length="311" mass="32265">MTSDSPLRRRGLLKAGAVLSTAGLAPAVTAARAAAAPAAGSAAASGARRATDALRALEERYSARLGVHARNTRTGQSVGYRAGERFALCSTFKVFAAGAVLRDHAGSAPLDKVVRYPDRDILLNSPVTQEHVGSGMTVGELCAAAIRHSDNCAGNLLLRELGGPAGLTAFFRSLGDRVSRLDRWEPDLNSAGPGELRDSTTPEALGASLERLTVGDELSGAAREQLLTWLKGNTTSDRRFRAGLPRGWVVGDKTGTGDYASANDIGVAWTTRGTPLVLVVLTSKDAPDATVDEALIADAAAVLADVLAPGE</sequence>
<dbReference type="InterPro" id="IPR000871">
    <property type="entry name" value="Beta-lactam_class-A"/>
</dbReference>
<name>A0ABV8TQI5_9ACTN</name>
<evidence type="ECO:0000256" key="4">
    <source>
        <dbReference type="ARBA" id="ARBA00022801"/>
    </source>
</evidence>
<comment type="similarity">
    <text evidence="1 6">Belongs to the class-A beta-lactamase family.</text>
</comment>
<keyword evidence="5 6" id="KW-0046">Antibiotic resistance</keyword>
<evidence type="ECO:0000313" key="9">
    <source>
        <dbReference type="EMBL" id="MFC4333013.1"/>
    </source>
</evidence>
<dbReference type="InterPro" id="IPR012338">
    <property type="entry name" value="Beta-lactam/transpept-like"/>
</dbReference>
<dbReference type="EMBL" id="JBHSDP010000029">
    <property type="protein sequence ID" value="MFC4333013.1"/>
    <property type="molecule type" value="Genomic_DNA"/>
</dbReference>
<protein>
    <recommendedName>
        <fullName evidence="3 6">Beta-lactamase</fullName>
        <ecNumber evidence="2 6">3.5.2.6</ecNumber>
    </recommendedName>
</protein>
<feature type="chain" id="PRO_5046516928" description="Beta-lactamase" evidence="7">
    <location>
        <begin position="31"/>
        <end position="311"/>
    </location>
</feature>
<evidence type="ECO:0000256" key="1">
    <source>
        <dbReference type="ARBA" id="ARBA00009009"/>
    </source>
</evidence>
<dbReference type="PROSITE" id="PS00146">
    <property type="entry name" value="BETA_LACTAMASE_A"/>
    <property type="match status" value="1"/>
</dbReference>
<dbReference type="NCBIfam" id="NF033103">
    <property type="entry name" value="bla_class_A"/>
    <property type="match status" value="1"/>
</dbReference>
<comment type="catalytic activity">
    <reaction evidence="6">
        <text>a beta-lactam + H2O = a substituted beta-amino acid</text>
        <dbReference type="Rhea" id="RHEA:20401"/>
        <dbReference type="ChEBI" id="CHEBI:15377"/>
        <dbReference type="ChEBI" id="CHEBI:35627"/>
        <dbReference type="ChEBI" id="CHEBI:140347"/>
        <dbReference type="EC" id="3.5.2.6"/>
    </reaction>
</comment>
<organism evidence="9 10">
    <name type="scientific">Streptomyces andamanensis</name>
    <dbReference type="NCBI Taxonomy" id="1565035"/>
    <lineage>
        <taxon>Bacteria</taxon>
        <taxon>Bacillati</taxon>
        <taxon>Actinomycetota</taxon>
        <taxon>Actinomycetes</taxon>
        <taxon>Kitasatosporales</taxon>
        <taxon>Streptomycetaceae</taxon>
        <taxon>Streptomyces</taxon>
    </lineage>
</organism>
<dbReference type="EC" id="3.5.2.6" evidence="2 6"/>
<dbReference type="PRINTS" id="PR00118">
    <property type="entry name" value="BLACTAMASEA"/>
</dbReference>
<evidence type="ECO:0000313" key="10">
    <source>
        <dbReference type="Proteomes" id="UP001595824"/>
    </source>
</evidence>
<dbReference type="Proteomes" id="UP001595824">
    <property type="component" value="Unassembled WGS sequence"/>
</dbReference>
<dbReference type="PROSITE" id="PS51318">
    <property type="entry name" value="TAT"/>
    <property type="match status" value="1"/>
</dbReference>
<dbReference type="SUPFAM" id="SSF56601">
    <property type="entry name" value="beta-lactamase/transpeptidase-like"/>
    <property type="match status" value="1"/>
</dbReference>
<reference evidence="10" key="1">
    <citation type="journal article" date="2019" name="Int. J. Syst. Evol. Microbiol.">
        <title>The Global Catalogue of Microorganisms (GCM) 10K type strain sequencing project: providing services to taxonomists for standard genome sequencing and annotation.</title>
        <authorList>
            <consortium name="The Broad Institute Genomics Platform"/>
            <consortium name="The Broad Institute Genome Sequencing Center for Infectious Disease"/>
            <person name="Wu L."/>
            <person name="Ma J."/>
        </authorList>
    </citation>
    <scope>NUCLEOTIDE SEQUENCE [LARGE SCALE GENOMIC DNA]</scope>
    <source>
        <strain evidence="10">PCU 347</strain>
    </source>
</reference>
<keyword evidence="10" id="KW-1185">Reference proteome</keyword>
<evidence type="ECO:0000256" key="3">
    <source>
        <dbReference type="ARBA" id="ARBA00018879"/>
    </source>
</evidence>
<feature type="domain" description="Beta-lactamase class A catalytic" evidence="8">
    <location>
        <begin position="66"/>
        <end position="282"/>
    </location>
</feature>
<evidence type="ECO:0000259" key="8">
    <source>
        <dbReference type="Pfam" id="PF13354"/>
    </source>
</evidence>
<gene>
    <name evidence="9" type="primary">bla</name>
    <name evidence="9" type="ORF">ACFPC0_35695</name>
</gene>
<dbReference type="InterPro" id="IPR006311">
    <property type="entry name" value="TAT_signal"/>
</dbReference>
<evidence type="ECO:0000256" key="5">
    <source>
        <dbReference type="ARBA" id="ARBA00023251"/>
    </source>
</evidence>
<dbReference type="InterPro" id="IPR045155">
    <property type="entry name" value="Beta-lactam_cat"/>
</dbReference>
<comment type="caution">
    <text evidence="9">The sequence shown here is derived from an EMBL/GenBank/DDBJ whole genome shotgun (WGS) entry which is preliminary data.</text>
</comment>
<keyword evidence="7" id="KW-0732">Signal</keyword>
<dbReference type="PANTHER" id="PTHR35333">
    <property type="entry name" value="BETA-LACTAMASE"/>
    <property type="match status" value="1"/>
</dbReference>
<accession>A0ABV8TQI5</accession>
<dbReference type="GO" id="GO:0008800">
    <property type="term" value="F:beta-lactamase activity"/>
    <property type="evidence" value="ECO:0007669"/>
    <property type="project" value="UniProtKB-EC"/>
</dbReference>